<dbReference type="InterPro" id="IPR007526">
    <property type="entry name" value="SWIRM"/>
</dbReference>
<keyword evidence="4" id="KW-1185">Reference proteome</keyword>
<accession>A0A9P6J4P6</accession>
<evidence type="ECO:0000259" key="2">
    <source>
        <dbReference type="PROSITE" id="PS50934"/>
    </source>
</evidence>
<dbReference type="Pfam" id="PF04433">
    <property type="entry name" value="SWIRM"/>
    <property type="match status" value="1"/>
</dbReference>
<feature type="compositionally biased region" description="Basic residues" evidence="1">
    <location>
        <begin position="60"/>
        <end position="75"/>
    </location>
</feature>
<feature type="compositionally biased region" description="Basic and acidic residues" evidence="1">
    <location>
        <begin position="8"/>
        <end position="18"/>
    </location>
</feature>
<dbReference type="GO" id="GO:0003713">
    <property type="term" value="F:transcription coactivator activity"/>
    <property type="evidence" value="ECO:0007669"/>
    <property type="project" value="TreeGrafter"/>
</dbReference>
<dbReference type="EMBL" id="JAAAHY010000528">
    <property type="protein sequence ID" value="KAF9962771.1"/>
    <property type="molecule type" value="Genomic_DNA"/>
</dbReference>
<dbReference type="InterPro" id="IPR036388">
    <property type="entry name" value="WH-like_DNA-bd_sf"/>
</dbReference>
<dbReference type="OrthoDB" id="5598695at2759"/>
<dbReference type="GO" id="GO:0006357">
    <property type="term" value="P:regulation of transcription by RNA polymerase II"/>
    <property type="evidence" value="ECO:0007669"/>
    <property type="project" value="TreeGrafter"/>
</dbReference>
<dbReference type="Gene3D" id="1.10.10.10">
    <property type="entry name" value="Winged helix-like DNA-binding domain superfamily/Winged helix DNA-binding domain"/>
    <property type="match status" value="1"/>
</dbReference>
<organism evidence="3 4">
    <name type="scientific">Mortierella alpina</name>
    <name type="common">Oleaginous fungus</name>
    <name type="synonym">Mortierella renispora</name>
    <dbReference type="NCBI Taxonomy" id="64518"/>
    <lineage>
        <taxon>Eukaryota</taxon>
        <taxon>Fungi</taxon>
        <taxon>Fungi incertae sedis</taxon>
        <taxon>Mucoromycota</taxon>
        <taxon>Mortierellomycotina</taxon>
        <taxon>Mortierellomycetes</taxon>
        <taxon>Mortierellales</taxon>
        <taxon>Mortierellaceae</taxon>
        <taxon>Mortierella</taxon>
    </lineage>
</organism>
<protein>
    <recommendedName>
        <fullName evidence="2">SWIRM domain-containing protein</fullName>
    </recommendedName>
</protein>
<feature type="domain" description="SWIRM" evidence="2">
    <location>
        <begin position="130"/>
        <end position="225"/>
    </location>
</feature>
<dbReference type="Proteomes" id="UP000738359">
    <property type="component" value="Unassembled WGS sequence"/>
</dbReference>
<dbReference type="PANTHER" id="PTHR12374">
    <property type="entry name" value="TRANSCRIPTIONAL ADAPTOR 2 ADA2 -RELATED"/>
    <property type="match status" value="1"/>
</dbReference>
<evidence type="ECO:0000256" key="1">
    <source>
        <dbReference type="SAM" id="MobiDB-lite"/>
    </source>
</evidence>
<dbReference type="InterPro" id="IPR009057">
    <property type="entry name" value="Homeodomain-like_sf"/>
</dbReference>
<proteinExistence type="predicted"/>
<dbReference type="PANTHER" id="PTHR12374:SF21">
    <property type="entry name" value="SWIRM DOMAIN-CONTAINING PROTEIN FUN19-RELATED"/>
    <property type="match status" value="1"/>
</dbReference>
<reference evidence="3" key="1">
    <citation type="journal article" date="2020" name="Fungal Divers.">
        <title>Resolving the Mortierellaceae phylogeny through synthesis of multi-gene phylogenetics and phylogenomics.</title>
        <authorList>
            <person name="Vandepol N."/>
            <person name="Liber J."/>
            <person name="Desiro A."/>
            <person name="Na H."/>
            <person name="Kennedy M."/>
            <person name="Barry K."/>
            <person name="Grigoriev I.V."/>
            <person name="Miller A.N."/>
            <person name="O'Donnell K."/>
            <person name="Stajich J.E."/>
            <person name="Bonito G."/>
        </authorList>
    </citation>
    <scope>NUCLEOTIDE SEQUENCE</scope>
    <source>
        <strain evidence="3">CK1249</strain>
    </source>
</reference>
<dbReference type="GO" id="GO:0070210">
    <property type="term" value="C:Rpd3L-Expanded complex"/>
    <property type="evidence" value="ECO:0007669"/>
    <property type="project" value="TreeGrafter"/>
</dbReference>
<gene>
    <name evidence="3" type="ORF">BGZ70_007893</name>
</gene>
<dbReference type="SUPFAM" id="SSF46689">
    <property type="entry name" value="Homeodomain-like"/>
    <property type="match status" value="1"/>
</dbReference>
<dbReference type="AlphaFoldDB" id="A0A9P6J4P6"/>
<dbReference type="FunFam" id="1.10.10.10:FF:000087">
    <property type="entry name" value="Transcriptional adapter 2"/>
    <property type="match status" value="1"/>
</dbReference>
<evidence type="ECO:0000313" key="4">
    <source>
        <dbReference type="Proteomes" id="UP000738359"/>
    </source>
</evidence>
<dbReference type="GO" id="GO:0006338">
    <property type="term" value="P:chromatin remodeling"/>
    <property type="evidence" value="ECO:0007669"/>
    <property type="project" value="TreeGrafter"/>
</dbReference>
<evidence type="ECO:0000313" key="3">
    <source>
        <dbReference type="EMBL" id="KAF9962771.1"/>
    </source>
</evidence>
<feature type="compositionally biased region" description="Basic and acidic residues" evidence="1">
    <location>
        <begin position="76"/>
        <end position="88"/>
    </location>
</feature>
<comment type="caution">
    <text evidence="3">The sequence shown here is derived from an EMBL/GenBank/DDBJ whole genome shotgun (WGS) entry which is preliminary data.</text>
</comment>
<dbReference type="GO" id="GO:0003682">
    <property type="term" value="F:chromatin binding"/>
    <property type="evidence" value="ECO:0007669"/>
    <property type="project" value="TreeGrafter"/>
</dbReference>
<feature type="region of interest" description="Disordered" evidence="1">
    <location>
        <begin position="1"/>
        <end position="102"/>
    </location>
</feature>
<sequence>MTHVGFWSDRDSDKDKDAMTWSWSVPHHEPKLPLKRKRSSQKNLDGGLDHESGDISPSKCAKKPVKAARVKKPSKVKVEREVKLENTDRASSTSSEGGHGGQRVAFEVETVPELASDVGPITSLEGTPLPLVQWKGTPLDIRQAPGFTKLHSHEVYVASTLRLTPAVYLSCKQTLVSASRGYAKTGKLFRKSDAQKLCKIDVNKTSKLWEVFARFGWLSNIPGNI</sequence>
<name>A0A9P6J4P6_MORAP</name>
<dbReference type="PROSITE" id="PS50934">
    <property type="entry name" value="SWIRM"/>
    <property type="match status" value="1"/>
</dbReference>